<sequence>MSRGKADTETYAHMMRRARFCLAPTGELPTPGRRLVDAIAAGCVPILVGDVALPFAQIIDYKRFCGFISRRSFLSDPVEATEKVLHELEPRRAQLLQALADARQRLLYGTGDLGPYHNATLLGGVGELILREVAAARAQPSPSSPSSIADYVDFTQHSAGGFDPGANHIVSVNYHAPNSAATSNPIAEHFPLY</sequence>
<protein>
    <recommendedName>
        <fullName evidence="2">Exostosin GT47 domain-containing protein</fullName>
    </recommendedName>
</protein>
<feature type="domain" description="Exostosin GT47" evidence="2">
    <location>
        <begin position="9"/>
        <end position="75"/>
    </location>
</feature>
<reference evidence="3" key="1">
    <citation type="submission" date="2021-01" db="EMBL/GenBank/DDBJ databases">
        <authorList>
            <person name="Corre E."/>
            <person name="Pelletier E."/>
            <person name="Niang G."/>
            <person name="Scheremetjew M."/>
            <person name="Finn R."/>
            <person name="Kale V."/>
            <person name="Holt S."/>
            <person name="Cochrane G."/>
            <person name="Meng A."/>
            <person name="Brown T."/>
            <person name="Cohen L."/>
        </authorList>
    </citation>
    <scope>NUCLEOTIDE SEQUENCE</scope>
    <source>
        <strain evidence="3">CCMP281</strain>
    </source>
</reference>
<accession>A0A7S3BR44</accession>
<evidence type="ECO:0000313" key="3">
    <source>
        <dbReference type="EMBL" id="CAE0141116.1"/>
    </source>
</evidence>
<dbReference type="InterPro" id="IPR040911">
    <property type="entry name" value="Exostosin_GT47"/>
</dbReference>
<name>A0A7S3BR44_9EUKA</name>
<dbReference type="PANTHER" id="PTHR11062">
    <property type="entry name" value="EXOSTOSIN HEPARAN SULFATE GLYCOSYLTRANSFERASE -RELATED"/>
    <property type="match status" value="1"/>
</dbReference>
<proteinExistence type="inferred from homology"/>
<gene>
    <name evidence="3" type="ORF">HERI1096_LOCUS33642</name>
</gene>
<dbReference type="GO" id="GO:0016757">
    <property type="term" value="F:glycosyltransferase activity"/>
    <property type="evidence" value="ECO:0007669"/>
    <property type="project" value="InterPro"/>
</dbReference>
<dbReference type="Pfam" id="PF03016">
    <property type="entry name" value="Exostosin_GT47"/>
    <property type="match status" value="1"/>
</dbReference>
<organism evidence="3">
    <name type="scientific">Haptolina ericina</name>
    <dbReference type="NCBI Taxonomy" id="156174"/>
    <lineage>
        <taxon>Eukaryota</taxon>
        <taxon>Haptista</taxon>
        <taxon>Haptophyta</taxon>
        <taxon>Prymnesiophyceae</taxon>
        <taxon>Prymnesiales</taxon>
        <taxon>Prymnesiaceae</taxon>
        <taxon>Haptolina</taxon>
    </lineage>
</organism>
<evidence type="ECO:0000259" key="2">
    <source>
        <dbReference type="Pfam" id="PF03016"/>
    </source>
</evidence>
<comment type="similarity">
    <text evidence="1">Belongs to the glycosyltransferase 47 family.</text>
</comment>
<dbReference type="AlphaFoldDB" id="A0A7S3BR44"/>
<dbReference type="EMBL" id="HBHX01060843">
    <property type="protein sequence ID" value="CAE0141116.1"/>
    <property type="molecule type" value="Transcribed_RNA"/>
</dbReference>
<evidence type="ECO:0000256" key="1">
    <source>
        <dbReference type="ARBA" id="ARBA00010271"/>
    </source>
</evidence>
<dbReference type="InterPro" id="IPR004263">
    <property type="entry name" value="Exostosin"/>
</dbReference>